<accession>A0AA38GQ03</accession>
<organism evidence="1 2">
    <name type="scientific">Taxus chinensis</name>
    <name type="common">Chinese yew</name>
    <name type="synonym">Taxus wallichiana var. chinensis</name>
    <dbReference type="NCBI Taxonomy" id="29808"/>
    <lineage>
        <taxon>Eukaryota</taxon>
        <taxon>Viridiplantae</taxon>
        <taxon>Streptophyta</taxon>
        <taxon>Embryophyta</taxon>
        <taxon>Tracheophyta</taxon>
        <taxon>Spermatophyta</taxon>
        <taxon>Pinopsida</taxon>
        <taxon>Pinidae</taxon>
        <taxon>Conifers II</taxon>
        <taxon>Cupressales</taxon>
        <taxon>Taxaceae</taxon>
        <taxon>Taxus</taxon>
    </lineage>
</organism>
<sequence>MVIKIKKDGRIKISIDYMDLNVVCVIDIFFATPFTEEILEGVARSEVYSFTDGISGYHQ</sequence>
<evidence type="ECO:0000313" key="1">
    <source>
        <dbReference type="EMBL" id="KAH9326746.1"/>
    </source>
</evidence>
<dbReference type="Gene3D" id="3.30.70.270">
    <property type="match status" value="1"/>
</dbReference>
<name>A0AA38GQ03_TAXCH</name>
<keyword evidence="2" id="KW-1185">Reference proteome</keyword>
<reference evidence="1 2" key="1">
    <citation type="journal article" date="2021" name="Nat. Plants">
        <title>The Taxus genome provides insights into paclitaxel biosynthesis.</title>
        <authorList>
            <person name="Xiong X."/>
            <person name="Gou J."/>
            <person name="Liao Q."/>
            <person name="Li Y."/>
            <person name="Zhou Q."/>
            <person name="Bi G."/>
            <person name="Li C."/>
            <person name="Du R."/>
            <person name="Wang X."/>
            <person name="Sun T."/>
            <person name="Guo L."/>
            <person name="Liang H."/>
            <person name="Lu P."/>
            <person name="Wu Y."/>
            <person name="Zhang Z."/>
            <person name="Ro D.K."/>
            <person name="Shang Y."/>
            <person name="Huang S."/>
            <person name="Yan J."/>
        </authorList>
    </citation>
    <scope>NUCLEOTIDE SEQUENCE [LARGE SCALE GENOMIC DNA]</scope>
    <source>
        <strain evidence="1">Ta-2019</strain>
    </source>
</reference>
<comment type="caution">
    <text evidence="1">The sequence shown here is derived from an EMBL/GenBank/DDBJ whole genome shotgun (WGS) entry which is preliminary data.</text>
</comment>
<dbReference type="InterPro" id="IPR043502">
    <property type="entry name" value="DNA/RNA_pol_sf"/>
</dbReference>
<proteinExistence type="predicted"/>
<feature type="non-terminal residue" evidence="1">
    <location>
        <position position="59"/>
    </location>
</feature>
<gene>
    <name evidence="1" type="ORF">KI387_006924</name>
</gene>
<evidence type="ECO:0000313" key="2">
    <source>
        <dbReference type="Proteomes" id="UP000824469"/>
    </source>
</evidence>
<dbReference type="EMBL" id="JAHRHJ020000002">
    <property type="protein sequence ID" value="KAH9326746.1"/>
    <property type="molecule type" value="Genomic_DNA"/>
</dbReference>
<dbReference type="AlphaFoldDB" id="A0AA38GQ03"/>
<dbReference type="InterPro" id="IPR043128">
    <property type="entry name" value="Rev_trsase/Diguanyl_cyclase"/>
</dbReference>
<dbReference type="SUPFAM" id="SSF56672">
    <property type="entry name" value="DNA/RNA polymerases"/>
    <property type="match status" value="1"/>
</dbReference>
<protein>
    <submittedName>
        <fullName evidence="1">Uncharacterized protein</fullName>
    </submittedName>
</protein>
<dbReference type="Proteomes" id="UP000824469">
    <property type="component" value="Unassembled WGS sequence"/>
</dbReference>
<dbReference type="Gene3D" id="3.10.10.10">
    <property type="entry name" value="HIV Type 1 Reverse Transcriptase, subunit A, domain 1"/>
    <property type="match status" value="1"/>
</dbReference>